<dbReference type="AlphaFoldDB" id="A0A7S3V744"/>
<feature type="compositionally biased region" description="Basic and acidic residues" evidence="1">
    <location>
        <begin position="229"/>
        <end position="246"/>
    </location>
</feature>
<evidence type="ECO:0000256" key="1">
    <source>
        <dbReference type="SAM" id="MobiDB-lite"/>
    </source>
</evidence>
<gene>
    <name evidence="2" type="ORF">CDEB00056_LOCUS6063</name>
</gene>
<proteinExistence type="predicted"/>
<protein>
    <submittedName>
        <fullName evidence="2">Uncharacterized protein</fullName>
    </submittedName>
</protein>
<evidence type="ECO:0000313" key="2">
    <source>
        <dbReference type="EMBL" id="CAE0461222.1"/>
    </source>
</evidence>
<organism evidence="2">
    <name type="scientific">Chaetoceros debilis</name>
    <dbReference type="NCBI Taxonomy" id="122233"/>
    <lineage>
        <taxon>Eukaryota</taxon>
        <taxon>Sar</taxon>
        <taxon>Stramenopiles</taxon>
        <taxon>Ochrophyta</taxon>
        <taxon>Bacillariophyta</taxon>
        <taxon>Coscinodiscophyceae</taxon>
        <taxon>Chaetocerotophycidae</taxon>
        <taxon>Chaetocerotales</taxon>
        <taxon>Chaetocerotaceae</taxon>
        <taxon>Chaetoceros</taxon>
    </lineage>
</organism>
<name>A0A7S3V744_9STRA</name>
<dbReference type="EMBL" id="HBIO01007989">
    <property type="protein sequence ID" value="CAE0461222.1"/>
    <property type="molecule type" value="Transcribed_RNA"/>
</dbReference>
<sequence length="703" mass="80171">MDEKWLHFDRKKLLLDGDLSIFDYNRQNALLFSQGDWQLIRRDLAFAGIDPSCIQELEDGPCTELIRAFRIRRELIHYKKVCLHLFEEGRKIERELKQAMAFFFWNDGENKNEGSKAHLQALHLLSQYYLNDNISPLEIDAVSVAMKRHCEKSTACELVDRKILYVLATGAIGFHKGISLAIQDARNIAKSICLSPRHPDGERPLKLRNLPASMYVDQAVHKIAREDPFESRDERRERMTQKEEKISSTNVADDPRCSDKKLTKSGMAYNLILEKVRDEHNWPIEAIGFLSSSIVARGGYKALTIVEELENYSSHLSALPSRTKKVLQQYMDAHNDFITISNRAVPTEGDEGNALSAAVKRVGNIHSLRGLLKASGENAKWVSVLASLSWKENTMFVAGDDAANGNNCMFVPQEFELGNFINASRKLLEEVLMPAMLNAITSESWPPQIGTRRTRVAAYDEHSVEYAKCGRKKLSKCMKCSGYFDAKWIRHTFCIMCERRIRDESVENKCLFDGCKLSEEAFCPHFRRCFVCDSPHSCEECRLYRGDGESAIELVSVLQPRILLLDFDRTLCSTKSGASPLPQNKSKSKHSRHQHTIDSDLKVAVAAHRTYGSSHVITRNSHKRDIEEFLIQHDLKDLASNVHVVPKKMSKGSYIKDNFFTGDNLDASSCIFIDDDIRELVRDNWLKSCEQVHRLLFVRAFSK</sequence>
<reference evidence="2" key="1">
    <citation type="submission" date="2021-01" db="EMBL/GenBank/DDBJ databases">
        <authorList>
            <person name="Corre E."/>
            <person name="Pelletier E."/>
            <person name="Niang G."/>
            <person name="Scheremetjew M."/>
            <person name="Finn R."/>
            <person name="Kale V."/>
            <person name="Holt S."/>
            <person name="Cochrane G."/>
            <person name="Meng A."/>
            <person name="Brown T."/>
            <person name="Cohen L."/>
        </authorList>
    </citation>
    <scope>NUCLEOTIDE SEQUENCE</scope>
    <source>
        <strain evidence="2">MM31A-1</strain>
    </source>
</reference>
<feature type="region of interest" description="Disordered" evidence="1">
    <location>
        <begin position="229"/>
        <end position="255"/>
    </location>
</feature>
<accession>A0A7S3V744</accession>